<dbReference type="GO" id="GO:1900378">
    <property type="term" value="P:positive regulation of secondary metabolite biosynthetic process"/>
    <property type="evidence" value="ECO:0007669"/>
    <property type="project" value="TreeGrafter"/>
</dbReference>
<dbReference type="SUPFAM" id="SSF57716">
    <property type="entry name" value="Glucocorticoid receptor-like (DNA-binding domain)"/>
    <property type="match status" value="1"/>
</dbReference>
<dbReference type="PROSITE" id="PS51128">
    <property type="entry name" value="ZF_DKSA_2"/>
    <property type="match status" value="1"/>
</dbReference>
<name>A0A2S9IBY8_9GAMM</name>
<protein>
    <recommendedName>
        <fullName evidence="5">Zinc finger DksA/TraR C4-type domain-containing protein</fullName>
    </recommendedName>
</protein>
<proteinExistence type="predicted"/>
<keyword evidence="2" id="KW-0863">Zinc-finger</keyword>
<evidence type="ECO:0000256" key="4">
    <source>
        <dbReference type="PROSITE-ProRule" id="PRU00510"/>
    </source>
</evidence>
<dbReference type="GO" id="GO:0008270">
    <property type="term" value="F:zinc ion binding"/>
    <property type="evidence" value="ECO:0007669"/>
    <property type="project" value="UniProtKB-KW"/>
</dbReference>
<evidence type="ECO:0000256" key="2">
    <source>
        <dbReference type="ARBA" id="ARBA00022771"/>
    </source>
</evidence>
<dbReference type="InterPro" id="IPR012783">
    <property type="entry name" value="Znf_C4_TraR"/>
</dbReference>
<reference evidence="6 7" key="1">
    <citation type="submission" date="2017-10" db="EMBL/GenBank/DDBJ databases">
        <title>Draft genome of two endophytic bacteria isolated from 'guarana' Paullinia cupana (Mart.) Ducke.</title>
        <authorList>
            <person name="Siqueira K.A."/>
            <person name="Liotti R.G."/>
            <person name="Mendes T.A."/>
            <person name="Soares M.A."/>
        </authorList>
    </citation>
    <scope>NUCLEOTIDE SEQUENCE [LARGE SCALE GENOMIC DNA]</scope>
    <source>
        <strain evidence="6 7">342</strain>
    </source>
</reference>
<dbReference type="Proteomes" id="UP000239181">
    <property type="component" value="Unassembled WGS sequence"/>
</dbReference>
<feature type="zinc finger region" description="dksA C4-type" evidence="4">
    <location>
        <begin position="35"/>
        <end position="59"/>
    </location>
</feature>
<dbReference type="EMBL" id="PDET01000007">
    <property type="protein sequence ID" value="PRD15305.1"/>
    <property type="molecule type" value="Genomic_DNA"/>
</dbReference>
<evidence type="ECO:0000259" key="5">
    <source>
        <dbReference type="Pfam" id="PF01258"/>
    </source>
</evidence>
<keyword evidence="3" id="KW-0862">Zinc</keyword>
<dbReference type="PANTHER" id="PTHR38777">
    <property type="entry name" value="FELS-2 PROPHAGE PROTEIN"/>
    <property type="match status" value="1"/>
</dbReference>
<dbReference type="Gene3D" id="1.20.120.910">
    <property type="entry name" value="DksA, coiled-coil domain"/>
    <property type="match status" value="1"/>
</dbReference>
<dbReference type="OrthoDB" id="962301at2"/>
<comment type="caution">
    <text evidence="6">The sequence shown here is derived from an EMBL/GenBank/DDBJ whole genome shotgun (WGS) entry which is preliminary data.</text>
</comment>
<keyword evidence="7" id="KW-1185">Reference proteome</keyword>
<gene>
    <name evidence="6" type="ORF">CQW29_12690</name>
</gene>
<dbReference type="Pfam" id="PF01258">
    <property type="entry name" value="zf-dskA_traR"/>
    <property type="match status" value="1"/>
</dbReference>
<dbReference type="NCBIfam" id="TIGR02419">
    <property type="entry name" value="C4_traR_proteo"/>
    <property type="match status" value="1"/>
</dbReference>
<evidence type="ECO:0000256" key="1">
    <source>
        <dbReference type="ARBA" id="ARBA00022723"/>
    </source>
</evidence>
<dbReference type="InterPro" id="IPR000962">
    <property type="entry name" value="Znf_DskA_TraR"/>
</dbReference>
<sequence length="75" mass="8149">MADSMDLVQHREAENLARSIANATQRPAALSAFFCESCDAPIPEARRKALDGVTLCVTCKELDELKSAHYGRAAI</sequence>
<accession>A0A2S9IBY8</accession>
<dbReference type="PANTHER" id="PTHR38777:SF1">
    <property type="entry name" value="DNAK SUPPRESSOR PROTEIN"/>
    <property type="match status" value="1"/>
</dbReference>
<dbReference type="AlphaFoldDB" id="A0A2S9IBY8"/>
<dbReference type="RefSeq" id="WP_105593083.1">
    <property type="nucleotide sequence ID" value="NZ_PDET01000007.1"/>
</dbReference>
<keyword evidence="1" id="KW-0479">Metal-binding</keyword>
<evidence type="ECO:0000313" key="6">
    <source>
        <dbReference type="EMBL" id="PRD15305.1"/>
    </source>
</evidence>
<feature type="domain" description="Zinc finger DksA/TraR C4-type" evidence="5">
    <location>
        <begin position="35"/>
        <end position="61"/>
    </location>
</feature>
<organism evidence="6 7">
    <name type="scientific">Pantoea coffeiphila</name>
    <dbReference type="NCBI Taxonomy" id="1465635"/>
    <lineage>
        <taxon>Bacteria</taxon>
        <taxon>Pseudomonadati</taxon>
        <taxon>Pseudomonadota</taxon>
        <taxon>Gammaproteobacteria</taxon>
        <taxon>Enterobacterales</taxon>
        <taxon>Erwiniaceae</taxon>
        <taxon>Pantoea</taxon>
    </lineage>
</organism>
<evidence type="ECO:0000313" key="7">
    <source>
        <dbReference type="Proteomes" id="UP000239181"/>
    </source>
</evidence>
<evidence type="ECO:0000256" key="3">
    <source>
        <dbReference type="ARBA" id="ARBA00022833"/>
    </source>
</evidence>